<dbReference type="HOGENOM" id="CLU_776514_0_0_1"/>
<feature type="compositionally biased region" description="Polar residues" evidence="1">
    <location>
        <begin position="28"/>
        <end position="38"/>
    </location>
</feature>
<feature type="region of interest" description="Disordered" evidence="1">
    <location>
        <begin position="294"/>
        <end position="357"/>
    </location>
</feature>
<reference evidence="3" key="2">
    <citation type="submission" date="2015-01" db="EMBL/GenBank/DDBJ databases">
        <title>Evolutionary Origins and Diversification of the Mycorrhizal Mutualists.</title>
        <authorList>
            <consortium name="DOE Joint Genome Institute"/>
            <consortium name="Mycorrhizal Genomics Consortium"/>
            <person name="Kohler A."/>
            <person name="Kuo A."/>
            <person name="Nagy L.G."/>
            <person name="Floudas D."/>
            <person name="Copeland A."/>
            <person name="Barry K.W."/>
            <person name="Cichocki N."/>
            <person name="Veneault-Fourrey C."/>
            <person name="LaButti K."/>
            <person name="Lindquist E.A."/>
            <person name="Lipzen A."/>
            <person name="Lundell T."/>
            <person name="Morin E."/>
            <person name="Murat C."/>
            <person name="Riley R."/>
            <person name="Ohm R."/>
            <person name="Sun H."/>
            <person name="Tunlid A."/>
            <person name="Henrissat B."/>
            <person name="Grigoriev I.V."/>
            <person name="Hibbett D.S."/>
            <person name="Martin F."/>
        </authorList>
    </citation>
    <scope>NUCLEOTIDE SEQUENCE [LARGE SCALE GENOMIC DNA]</scope>
    <source>
        <strain evidence="3">MAFF 305830</strain>
    </source>
</reference>
<organism evidence="2 3">
    <name type="scientific">Serendipita vermifera MAFF 305830</name>
    <dbReference type="NCBI Taxonomy" id="933852"/>
    <lineage>
        <taxon>Eukaryota</taxon>
        <taxon>Fungi</taxon>
        <taxon>Dikarya</taxon>
        <taxon>Basidiomycota</taxon>
        <taxon>Agaricomycotina</taxon>
        <taxon>Agaricomycetes</taxon>
        <taxon>Sebacinales</taxon>
        <taxon>Serendipitaceae</taxon>
        <taxon>Serendipita</taxon>
    </lineage>
</organism>
<protein>
    <submittedName>
        <fullName evidence="2">Uncharacterized protein</fullName>
    </submittedName>
</protein>
<gene>
    <name evidence="2" type="ORF">M408DRAFT_295056</name>
</gene>
<dbReference type="Proteomes" id="UP000054097">
    <property type="component" value="Unassembled WGS sequence"/>
</dbReference>
<feature type="compositionally biased region" description="Polar residues" evidence="1">
    <location>
        <begin position="329"/>
        <end position="340"/>
    </location>
</feature>
<keyword evidence="3" id="KW-1185">Reference proteome</keyword>
<evidence type="ECO:0000256" key="1">
    <source>
        <dbReference type="SAM" id="MobiDB-lite"/>
    </source>
</evidence>
<evidence type="ECO:0000313" key="2">
    <source>
        <dbReference type="EMBL" id="KIM30196.1"/>
    </source>
</evidence>
<dbReference type="AlphaFoldDB" id="A0A0C3BFH9"/>
<proteinExistence type="predicted"/>
<dbReference type="OrthoDB" id="10627313at2759"/>
<accession>A0A0C3BFH9</accession>
<name>A0A0C3BFH9_SERVB</name>
<evidence type="ECO:0000313" key="3">
    <source>
        <dbReference type="Proteomes" id="UP000054097"/>
    </source>
</evidence>
<reference evidence="2 3" key="1">
    <citation type="submission" date="2014-04" db="EMBL/GenBank/DDBJ databases">
        <authorList>
            <consortium name="DOE Joint Genome Institute"/>
            <person name="Kuo A."/>
            <person name="Zuccaro A."/>
            <person name="Kohler A."/>
            <person name="Nagy L.G."/>
            <person name="Floudas D."/>
            <person name="Copeland A."/>
            <person name="Barry K.W."/>
            <person name="Cichocki N."/>
            <person name="Veneault-Fourrey C."/>
            <person name="LaButti K."/>
            <person name="Lindquist E.A."/>
            <person name="Lipzen A."/>
            <person name="Lundell T."/>
            <person name="Morin E."/>
            <person name="Murat C."/>
            <person name="Sun H."/>
            <person name="Tunlid A."/>
            <person name="Henrissat B."/>
            <person name="Grigoriev I.V."/>
            <person name="Hibbett D.S."/>
            <person name="Martin F."/>
            <person name="Nordberg H.P."/>
            <person name="Cantor M.N."/>
            <person name="Hua S.X."/>
        </authorList>
    </citation>
    <scope>NUCLEOTIDE SEQUENCE [LARGE SCALE GENOMIC DNA]</scope>
    <source>
        <strain evidence="2 3">MAFF 305830</strain>
    </source>
</reference>
<dbReference type="EMBL" id="KN824285">
    <property type="protein sequence ID" value="KIM30196.1"/>
    <property type="molecule type" value="Genomic_DNA"/>
</dbReference>
<feature type="region of interest" description="Disordered" evidence="1">
    <location>
        <begin position="22"/>
        <end position="54"/>
    </location>
</feature>
<sequence>MDFRGALVNNMNANVNSYFQIPHRNGPAHNNTSMSNNRKSGEAHARRRRRRHQNYGIKLATEPSIEEECVLQEHTPPYTPLRTDFGEIPTLQLSEASPVPEFAWPPNDTPQRVPLETLKAIAERARERLAVRIQAYAAEQQKVIEAAARIQNAYSTHMESQLGTIVTTMQGHLSTAIDTKLDSFKQAWHHEIFNTLDNLEVHLPSVTPHSVDPQLVKTARISALEGETQRLVQLMSKEKALESSDTADGDMIAILKRLQEQGERTDRSLKELYSLSTQHALETKDLRDAMKTVGLLPSPSTPQKQRIFGEPGSAKGKYPFTIGKDKENNTSSPLGVSSSPMKPYQNAVANLLDSPQL</sequence>